<name>A0A4Q0QKN3_9BRAD</name>
<gene>
    <name evidence="1" type="ORF">EAS61_22705</name>
</gene>
<dbReference type="AlphaFoldDB" id="A0A4Q0QKN3"/>
<protein>
    <submittedName>
        <fullName evidence="1">Uncharacterized protein</fullName>
    </submittedName>
</protein>
<proteinExistence type="predicted"/>
<reference evidence="1 2" key="1">
    <citation type="submission" date="2018-11" db="EMBL/GenBank/DDBJ databases">
        <title>Bradyrhizobium sp. nov., isolated from effective nodules of peanut in China.</title>
        <authorList>
            <person name="Li Y."/>
        </authorList>
    </citation>
    <scope>NUCLEOTIDE SEQUENCE [LARGE SCALE GENOMIC DNA]</scope>
    <source>
        <strain evidence="1 2">CCBAU 51770</strain>
    </source>
</reference>
<evidence type="ECO:0000313" key="2">
    <source>
        <dbReference type="Proteomes" id="UP000290174"/>
    </source>
</evidence>
<evidence type="ECO:0000313" key="1">
    <source>
        <dbReference type="EMBL" id="RXG92825.1"/>
    </source>
</evidence>
<dbReference type="EMBL" id="RKMK01000022">
    <property type="protein sequence ID" value="RXG92825.1"/>
    <property type="molecule type" value="Genomic_DNA"/>
</dbReference>
<organism evidence="1 2">
    <name type="scientific">Bradyrhizobium zhanjiangense</name>
    <dbReference type="NCBI Taxonomy" id="1325107"/>
    <lineage>
        <taxon>Bacteria</taxon>
        <taxon>Pseudomonadati</taxon>
        <taxon>Pseudomonadota</taxon>
        <taxon>Alphaproteobacteria</taxon>
        <taxon>Hyphomicrobiales</taxon>
        <taxon>Nitrobacteraceae</taxon>
        <taxon>Bradyrhizobium</taxon>
    </lineage>
</organism>
<accession>A0A4Q0QKN3</accession>
<dbReference type="Proteomes" id="UP000290174">
    <property type="component" value="Unassembled WGS sequence"/>
</dbReference>
<comment type="caution">
    <text evidence="1">The sequence shown here is derived from an EMBL/GenBank/DDBJ whole genome shotgun (WGS) entry which is preliminary data.</text>
</comment>
<dbReference type="RefSeq" id="WP_128934325.1">
    <property type="nucleotide sequence ID" value="NZ_CP022221.1"/>
</dbReference>
<sequence length="100" mass="9202">MALLGNLLGTVDSLLGTATGALSGVADAGGSATAGASGSVDLSHTLDVGALIETNPSIDVSAPGLAGTGGIDASISAPTAVGLSADVGHLDVGGLLHGLV</sequence>